<feature type="region of interest" description="Disordered" evidence="2">
    <location>
        <begin position="2781"/>
        <end position="2842"/>
    </location>
</feature>
<feature type="region of interest" description="Disordered" evidence="2">
    <location>
        <begin position="2589"/>
        <end position="2608"/>
    </location>
</feature>
<feature type="compositionally biased region" description="Basic and acidic residues" evidence="2">
    <location>
        <begin position="1061"/>
        <end position="1071"/>
    </location>
</feature>
<organism evidence="3 4">
    <name type="scientific">Xylocopa violacea</name>
    <name type="common">Violet carpenter bee</name>
    <name type="synonym">Apis violacea</name>
    <dbReference type="NCBI Taxonomy" id="135666"/>
    <lineage>
        <taxon>Eukaryota</taxon>
        <taxon>Metazoa</taxon>
        <taxon>Ecdysozoa</taxon>
        <taxon>Arthropoda</taxon>
        <taxon>Hexapoda</taxon>
        <taxon>Insecta</taxon>
        <taxon>Pterygota</taxon>
        <taxon>Neoptera</taxon>
        <taxon>Endopterygota</taxon>
        <taxon>Hymenoptera</taxon>
        <taxon>Apocrita</taxon>
        <taxon>Aculeata</taxon>
        <taxon>Apoidea</taxon>
        <taxon>Anthophila</taxon>
        <taxon>Apidae</taxon>
        <taxon>Xylocopa</taxon>
        <taxon>Xylocopa</taxon>
    </lineage>
</organism>
<evidence type="ECO:0000313" key="4">
    <source>
        <dbReference type="Proteomes" id="UP001642520"/>
    </source>
</evidence>
<feature type="region of interest" description="Disordered" evidence="2">
    <location>
        <begin position="2537"/>
        <end position="2557"/>
    </location>
</feature>
<feature type="region of interest" description="Disordered" evidence="2">
    <location>
        <begin position="2261"/>
        <end position="2283"/>
    </location>
</feature>
<feature type="region of interest" description="Disordered" evidence="2">
    <location>
        <begin position="319"/>
        <end position="364"/>
    </location>
</feature>
<feature type="compositionally biased region" description="Basic and acidic residues" evidence="2">
    <location>
        <begin position="230"/>
        <end position="260"/>
    </location>
</feature>
<name>A0ABP1NU29_XYLVO</name>
<feature type="coiled-coil region" evidence="1">
    <location>
        <begin position="1807"/>
        <end position="1841"/>
    </location>
</feature>
<feature type="compositionally biased region" description="Basic and acidic residues" evidence="2">
    <location>
        <begin position="340"/>
        <end position="350"/>
    </location>
</feature>
<feature type="compositionally biased region" description="Low complexity" evidence="2">
    <location>
        <begin position="1191"/>
        <end position="1209"/>
    </location>
</feature>
<feature type="region of interest" description="Disordered" evidence="2">
    <location>
        <begin position="461"/>
        <end position="484"/>
    </location>
</feature>
<feature type="compositionally biased region" description="Basic and acidic residues" evidence="2">
    <location>
        <begin position="2046"/>
        <end position="2055"/>
    </location>
</feature>
<evidence type="ECO:0000256" key="1">
    <source>
        <dbReference type="SAM" id="Coils"/>
    </source>
</evidence>
<comment type="caution">
    <text evidence="3">The sequence shown here is derived from an EMBL/GenBank/DDBJ whole genome shotgun (WGS) entry which is preliminary data.</text>
</comment>
<feature type="compositionally biased region" description="Polar residues" evidence="2">
    <location>
        <begin position="2056"/>
        <end position="2072"/>
    </location>
</feature>
<feature type="compositionally biased region" description="Basic and acidic residues" evidence="2">
    <location>
        <begin position="996"/>
        <end position="1007"/>
    </location>
</feature>
<feature type="region of interest" description="Disordered" evidence="2">
    <location>
        <begin position="1051"/>
        <end position="1071"/>
    </location>
</feature>
<dbReference type="InterPro" id="IPR028750">
    <property type="entry name" value="CEP350/CC187"/>
</dbReference>
<feature type="compositionally biased region" description="Polar residues" evidence="2">
    <location>
        <begin position="2784"/>
        <end position="2800"/>
    </location>
</feature>
<evidence type="ECO:0000256" key="2">
    <source>
        <dbReference type="SAM" id="MobiDB-lite"/>
    </source>
</evidence>
<dbReference type="PANTHER" id="PTHR13958:SF3">
    <property type="entry name" value="CAP-GLY DOMAIN-CONTAINING PROTEIN-RELATED"/>
    <property type="match status" value="1"/>
</dbReference>
<evidence type="ECO:0008006" key="5">
    <source>
        <dbReference type="Google" id="ProtNLM"/>
    </source>
</evidence>
<keyword evidence="1" id="KW-0175">Coiled coil</keyword>
<feature type="region of interest" description="Disordered" evidence="2">
    <location>
        <begin position="963"/>
        <end position="1013"/>
    </location>
</feature>
<feature type="coiled-coil region" evidence="1">
    <location>
        <begin position="879"/>
        <end position="939"/>
    </location>
</feature>
<proteinExistence type="predicted"/>
<feature type="region of interest" description="Disordered" evidence="2">
    <location>
        <begin position="2721"/>
        <end position="2757"/>
    </location>
</feature>
<accession>A0ABP1NU29</accession>
<dbReference type="Proteomes" id="UP001642520">
    <property type="component" value="Unassembled WGS sequence"/>
</dbReference>
<feature type="compositionally biased region" description="Basic and acidic residues" evidence="2">
    <location>
        <begin position="2727"/>
        <end position="2753"/>
    </location>
</feature>
<feature type="coiled-coil region" evidence="1">
    <location>
        <begin position="1482"/>
        <end position="1524"/>
    </location>
</feature>
<dbReference type="PANTHER" id="PTHR13958">
    <property type="entry name" value="CENTROSOME-ASSOCIATED PROTEIN 350"/>
    <property type="match status" value="1"/>
</dbReference>
<sequence length="3162" mass="360229">MKSSSKKEDISAERKYVFFSDPDIIVQRAETSAAATQAKQEIEYQQQQDYITKQTSKNKSSNFPVELDLKELENLLSYNPIQPYPFTFISAVKRKLALDNGSEVCRKARETNNENAPQPVAVLKFDNIQNLHAAQKMEFIRPLKVPDLKMSAKKLDFSNRENCASKELISPKFEAPSKELIHERTDKPTKSFERVQRRLDFSTSDVSSTINSEIEPLKVPNISISSNLSKKKEYVRENSREKENRSKRIRKDDSFSKQDEMSQDFLKRSRSPRHASRKDLSNNVNDNTLVTKLKNDRLPFHMPRESDFTLTKHKTKNFATSTTKKVNDKKHRSVNTRSLKSRDTSLESKNRSYSNESLSERSSKLSDKITIREPRNTFENFDYRYKDDLHMLKQVDDQKYIFSSENRQIKQHKITCQSQGKTGNVLFKEQSKRSEKVKPSTSKMDGKMYIINSKESEGVESVTDSNVSVRTQSPSTVKSKDSEKVGQSINVIKSSKTSEDSKYTDDSLTQCISTNIQKEEDSFSQSIATTVKQTSNSNESNLNDSVLSNALLDPRRISFRDENRLQQEEFCDLITPDMNLMPRSKRKRQFIQNSNLEADSKCSKHNTVKTETEQEGVPLLHPSALHMQFQAELHLLDSFNESLRQVMDVEKCLYSVKHEHEKQLPSQHSQSSDQVKSHFSKTIDERNIDDMEHCKEINKSHKHVSTEQVFPTHTVHHITSQTMANEFDNVNKTTKPTVKAVEVQTQTVNDMATQTDIRPTRRNVQSRCSEICGIPYERGFVGDNEVPHLSLDSVEQFEDLDQIEEISLPSKLRTMSEISLHETTSSIRTETGTEISISTRDVTCSFNKYLDLEIAQLIKDEKQRYDKIEMLFKSREKTLNDRTKKLVKLEEQKRALRDTGQDSRVSSVKKKQRALLLKLQQEKDEMNRLKELHKIASQERKLMLQKQRNMFNPQMSTKNILTKLKRSADSQSPRRLSGPMKGYDIRSNSSMSSLVDSDKSQHDRSQTDPRMQMSENELHFSKIDLPKGNKFTNFVEEPNASFLAFDKSDEATQSNASQEKCPYKTQRDGNKSKYEIKSRKFEEKMPRADVIRLKSHQHSVDPKLMSSHSMAVSGKYLFEKEKSPDVSELLHQSLDKSISEHAKSESDTLVEELSKKSKPSQVIDNHFQSIVSPREALKATASNSEILPEEVSSVSQDTVSKTSKSSQVSEDILQTHSKSSRRSSSKSIPTDMSKKTQYSSESKSNFKRRSSKCQKSKSSSSILTENILRSKSNSQMSEEFVKHHNKRTKMEKEFIQFDKNDENALLDKHAKDKNLKLLTNRIDDYNSKENVLCQKMFDKNVEAYENSFCSRGKNEHNFDDASTKSQISNFAVSHHSSGESDRNYSKSVVIRSQHHNLKTSKKLEQILNAREAALTSRKNCVEEWMAWHAKLRTEEDRVARMEQAALKLVTATSNVFSQQERSMYHFIDTTVSSDTSDIEGRIELLTEKLAERRIEMSRLKREVRKQTKQKLRALEANLLNQIKKYDTTIYEMRKKLESKKSSKDSDKLAIESRSLADFKVPEIPLKKIQDIFKNSDLLRSRSESDLLSARGLPVRGPMKNIHLSRSETVDAEYDRKHSERLIKSSRSIRTLEHLSSAKMSTINRSAQSVFDESISEQIEIDKLGSVSMSSVSDDVRSEKNVPYGTRQYRNEMQFNETASDARKNSISEDVRTEISAPISEADILTQSEAKISKHDTVQSDLKEYKSDFDTFSEQSRIKTVSSQSAVNKMHDSDQSHVSSRKSSNIQSSNAEIRTESANESPDFSKKLDFLRLNNQNLIEDISSLENELKILSEMMSRFNKQPNDRVKYELQNEEKSTSKDISDIQSVSDRNNEIFEVEAAKEKKSKDAELDKKETNFEISQYLTNDTKLKSVANLNDSKSIVEKVDDVISTIIPHKMSLSRSNSQEMDYKARSKEILNEIEKSIISEHIKHSENDLSRIEDNNLNFYEKSEEVSDDISAETNIKSVSEISSKTTQNKDSISIVGSETVYPEQNAVANVEENSVDSHTLESHRSLDSNKSCSFHSERSNSLQKDNSLNQYTDVNHSSIINDVLTARSHSENESDIISKQLSQNASIQASVTEYVNELLRKQISPQSSIKTIDSFVELKHTKDVAKDEKYQSISNDFADSKAEEFELSSNESRKFNDSGRNEIQFVQVENIEFKEDSRKSIKGPKQDTLVHAVSVNKNEISKDGNQPRDIFINKTLDKDDWTVSDSFDVQQDASSHSAWEKSQSQNSRSDNDDSSIFLRSKDISRSIDYKGQIFESNIISDAEDLEEVSLFIPKSESTNIDLYGTKPDEMVYHIEKASFADKAGDILHTFTKENDKVQDQEDTVRSIETDDFQKAIHDSVIKILDRVEKSIEDNSIRDKIVIHSDIIGNKNEVKVATDEEKKSITSSSTLQDKSLEENEAKLDEIGNETASLNIDTDTNIKKDVTADEVHTEYIIDVRLEIKDEDTYRSETKSGGIVITELEPGSVESESLSELDIDAKIELAEEESVEANKCDDKVETDEKVTQEEESLKPIVEQDSSDGEQLDNLIEVAESGLDVIEKETKHSTDSATEAESLSHDKTDTQAVEYQQIEIHNETDVIASVSVNDVKRARDAGVAAIDASLHVMNKTFDVLKDPEYEDISEESLEVSEIFDKSERQKSAAVQKSSSIPERYEAIQKSEEVLKILDGITQKSYSSTETDTDRFQSNKHGSEDSEKPQTEISDKDSVVPTIFDNKAVEDISKEDEQSLADNLEYQKSKTVTPEAENQSIQTVISPIEAEEKGKQEQDVLSESSEGRDTPKGVSEIEMDSPRDLNDSRLDIDALNDDLLNNTTAAENQSVNSKDTFHATPIVATSEKDIEVMIDKLKASLEQPGVEVADWEAKLLRIEQLQIELEIKKLEAEEESYYVREIPNKPPPPYTPPGGSARVSTSLGSPSPPPAVIPSNIEELTAFTEKATAIIFKAKEAGEDIMSLEAPPEICELTKENDETVKKDRRIYNAFLFDLCKETIAEVYQAEYEKPGPSWTKPNVKTKPAMKMPKSIDELNAYVNKEVATLFGFKTKLQRENMVMRWSRKRRDRVDELLAREAQAEEDEWTKFHHDELAVKNGLTVTILDTLLMETVNVVKVAYAKKRKVMV</sequence>
<gene>
    <name evidence="3" type="ORF">XYLVIOL_LOCUS6702</name>
</gene>
<feature type="region of interest" description="Disordered" evidence="2">
    <location>
        <begin position="2041"/>
        <end position="2072"/>
    </location>
</feature>
<evidence type="ECO:0000313" key="3">
    <source>
        <dbReference type="EMBL" id="CAL7944514.1"/>
    </source>
</evidence>
<protein>
    <recommendedName>
        <fullName evidence="5">Centrosome-associated protein 350</fullName>
    </recommendedName>
</protein>
<feature type="compositionally biased region" description="Basic residues" evidence="2">
    <location>
        <begin position="1245"/>
        <end position="1255"/>
    </location>
</feature>
<keyword evidence="4" id="KW-1185">Reference proteome</keyword>
<reference evidence="3 4" key="1">
    <citation type="submission" date="2024-08" db="EMBL/GenBank/DDBJ databases">
        <authorList>
            <person name="Will J Nash"/>
            <person name="Angela Man"/>
            <person name="Seanna McTaggart"/>
            <person name="Kendall Baker"/>
            <person name="Tom Barker"/>
            <person name="Leah Catchpole"/>
            <person name="Alex Durrant"/>
            <person name="Karim Gharbi"/>
            <person name="Naomi Irish"/>
            <person name="Gemy Kaithakottil"/>
            <person name="Debby Ku"/>
            <person name="Aaliyah Providence"/>
            <person name="Felix Shaw"/>
            <person name="David Swarbreck"/>
            <person name="Chris Watkins"/>
            <person name="Ann M. McCartney"/>
            <person name="Giulio Formenti"/>
            <person name="Alice Mouton"/>
            <person name="Noel Vella"/>
            <person name="Bjorn M von Reumont"/>
            <person name="Adriana Vella"/>
            <person name="Wilfried Haerty"/>
        </authorList>
    </citation>
    <scope>NUCLEOTIDE SEQUENCE [LARGE SCALE GENOMIC DNA]</scope>
</reference>
<feature type="region of interest" description="Disordered" evidence="2">
    <location>
        <begin position="229"/>
        <end position="288"/>
    </location>
</feature>
<dbReference type="EMBL" id="CAXAJV020001293">
    <property type="protein sequence ID" value="CAL7944514.1"/>
    <property type="molecule type" value="Genomic_DNA"/>
</dbReference>
<feature type="compositionally biased region" description="Polar residues" evidence="2">
    <location>
        <begin position="462"/>
        <end position="477"/>
    </location>
</feature>
<feature type="region of interest" description="Disordered" evidence="2">
    <location>
        <begin position="1759"/>
        <end position="1799"/>
    </location>
</feature>
<feature type="compositionally biased region" description="Polar residues" evidence="2">
    <location>
        <begin position="1262"/>
        <end position="1277"/>
    </location>
</feature>
<feature type="region of interest" description="Disordered" evidence="2">
    <location>
        <begin position="2936"/>
        <end position="2963"/>
    </location>
</feature>
<feature type="region of interest" description="Disordered" evidence="2">
    <location>
        <begin position="1188"/>
        <end position="1279"/>
    </location>
</feature>